<feature type="domain" description="SBP-type" evidence="11">
    <location>
        <begin position="181"/>
        <end position="258"/>
    </location>
</feature>
<keyword evidence="2" id="KW-0479">Metal-binding</keyword>
<gene>
    <name evidence="12" type="ORF">QJS04_geneDACA004169</name>
</gene>
<evidence type="ECO:0000256" key="8">
    <source>
        <dbReference type="ARBA" id="ARBA00023242"/>
    </source>
</evidence>
<dbReference type="PANTHER" id="PTHR31251:SF74">
    <property type="entry name" value="SQUAMOSA PROMOTER-BINDING-LIKE PROTEIN 2"/>
    <property type="match status" value="1"/>
</dbReference>
<feature type="compositionally biased region" description="Basic and acidic residues" evidence="10">
    <location>
        <begin position="242"/>
        <end position="252"/>
    </location>
</feature>
<name>A0AAV9BHW2_ACOGR</name>
<keyword evidence="13" id="KW-1185">Reference proteome</keyword>
<dbReference type="GO" id="GO:0003677">
    <property type="term" value="F:DNA binding"/>
    <property type="evidence" value="ECO:0007669"/>
    <property type="project" value="UniProtKB-KW"/>
</dbReference>
<comment type="subcellular location">
    <subcellularLocation>
        <location evidence="1">Nucleus</location>
    </subcellularLocation>
</comment>
<dbReference type="GO" id="GO:0005634">
    <property type="term" value="C:nucleus"/>
    <property type="evidence" value="ECO:0007669"/>
    <property type="project" value="UniProtKB-SubCell"/>
</dbReference>
<dbReference type="InterPro" id="IPR036893">
    <property type="entry name" value="SBP_sf"/>
</dbReference>
<evidence type="ECO:0000256" key="3">
    <source>
        <dbReference type="ARBA" id="ARBA00022771"/>
    </source>
</evidence>
<dbReference type="EMBL" id="JAUJYN010000003">
    <property type="protein sequence ID" value="KAK1276251.1"/>
    <property type="molecule type" value="Genomic_DNA"/>
</dbReference>
<organism evidence="12 13">
    <name type="scientific">Acorus gramineus</name>
    <name type="common">Dwarf sweet flag</name>
    <dbReference type="NCBI Taxonomy" id="55184"/>
    <lineage>
        <taxon>Eukaryota</taxon>
        <taxon>Viridiplantae</taxon>
        <taxon>Streptophyta</taxon>
        <taxon>Embryophyta</taxon>
        <taxon>Tracheophyta</taxon>
        <taxon>Spermatophyta</taxon>
        <taxon>Magnoliopsida</taxon>
        <taxon>Liliopsida</taxon>
        <taxon>Acoraceae</taxon>
        <taxon>Acorus</taxon>
    </lineage>
</organism>
<keyword evidence="3 9" id="KW-0863">Zinc-finger</keyword>
<reference evidence="12" key="2">
    <citation type="submission" date="2023-06" db="EMBL/GenBank/DDBJ databases">
        <authorList>
            <person name="Ma L."/>
            <person name="Liu K.-W."/>
            <person name="Li Z."/>
            <person name="Hsiao Y.-Y."/>
            <person name="Qi Y."/>
            <person name="Fu T."/>
            <person name="Tang G."/>
            <person name="Zhang D."/>
            <person name="Sun W.-H."/>
            <person name="Liu D.-K."/>
            <person name="Li Y."/>
            <person name="Chen G.-Z."/>
            <person name="Liu X.-D."/>
            <person name="Liao X.-Y."/>
            <person name="Jiang Y.-T."/>
            <person name="Yu X."/>
            <person name="Hao Y."/>
            <person name="Huang J."/>
            <person name="Zhao X.-W."/>
            <person name="Ke S."/>
            <person name="Chen Y.-Y."/>
            <person name="Wu W.-L."/>
            <person name="Hsu J.-L."/>
            <person name="Lin Y.-F."/>
            <person name="Huang M.-D."/>
            <person name="Li C.-Y."/>
            <person name="Huang L."/>
            <person name="Wang Z.-W."/>
            <person name="Zhao X."/>
            <person name="Zhong W.-Y."/>
            <person name="Peng D.-H."/>
            <person name="Ahmad S."/>
            <person name="Lan S."/>
            <person name="Zhang J.-S."/>
            <person name="Tsai W.-C."/>
            <person name="Van De Peer Y."/>
            <person name="Liu Z.-J."/>
        </authorList>
    </citation>
    <scope>NUCLEOTIDE SEQUENCE</scope>
    <source>
        <strain evidence="12">SCP</strain>
        <tissue evidence="12">Leaves</tissue>
    </source>
</reference>
<evidence type="ECO:0000256" key="9">
    <source>
        <dbReference type="PROSITE-ProRule" id="PRU00470"/>
    </source>
</evidence>
<evidence type="ECO:0000259" key="11">
    <source>
        <dbReference type="PROSITE" id="PS51141"/>
    </source>
</evidence>
<evidence type="ECO:0000313" key="12">
    <source>
        <dbReference type="EMBL" id="KAK1276251.1"/>
    </source>
</evidence>
<dbReference type="InterPro" id="IPR044817">
    <property type="entry name" value="SBP-like"/>
</dbReference>
<keyword evidence="8" id="KW-0539">Nucleus</keyword>
<dbReference type="AlphaFoldDB" id="A0AAV9BHW2"/>
<proteinExistence type="predicted"/>
<keyword evidence="5" id="KW-0805">Transcription regulation</keyword>
<dbReference type="Gene3D" id="4.10.1100.10">
    <property type="entry name" value="Transcription factor, SBP-box domain"/>
    <property type="match status" value="1"/>
</dbReference>
<feature type="region of interest" description="Disordered" evidence="10">
    <location>
        <begin position="242"/>
        <end position="264"/>
    </location>
</feature>
<reference evidence="12" key="1">
    <citation type="journal article" date="2023" name="Nat. Commun.">
        <title>Diploid and tetraploid genomes of Acorus and the evolution of monocots.</title>
        <authorList>
            <person name="Ma L."/>
            <person name="Liu K.W."/>
            <person name="Li Z."/>
            <person name="Hsiao Y.Y."/>
            <person name="Qi Y."/>
            <person name="Fu T."/>
            <person name="Tang G.D."/>
            <person name="Zhang D."/>
            <person name="Sun W.H."/>
            <person name="Liu D.K."/>
            <person name="Li Y."/>
            <person name="Chen G.Z."/>
            <person name="Liu X.D."/>
            <person name="Liao X.Y."/>
            <person name="Jiang Y.T."/>
            <person name="Yu X."/>
            <person name="Hao Y."/>
            <person name="Huang J."/>
            <person name="Zhao X.W."/>
            <person name="Ke S."/>
            <person name="Chen Y.Y."/>
            <person name="Wu W.L."/>
            <person name="Hsu J.L."/>
            <person name="Lin Y.F."/>
            <person name="Huang M.D."/>
            <person name="Li C.Y."/>
            <person name="Huang L."/>
            <person name="Wang Z.W."/>
            <person name="Zhao X."/>
            <person name="Zhong W.Y."/>
            <person name="Peng D.H."/>
            <person name="Ahmad S."/>
            <person name="Lan S."/>
            <person name="Zhang J.S."/>
            <person name="Tsai W.C."/>
            <person name="Van de Peer Y."/>
            <person name="Liu Z.J."/>
        </authorList>
    </citation>
    <scope>NUCLEOTIDE SEQUENCE</scope>
    <source>
        <strain evidence="12">SCP</strain>
    </source>
</reference>
<dbReference type="PROSITE" id="PS51141">
    <property type="entry name" value="ZF_SBP"/>
    <property type="match status" value="1"/>
</dbReference>
<dbReference type="PANTHER" id="PTHR31251">
    <property type="entry name" value="SQUAMOSA PROMOTER-BINDING-LIKE PROTEIN 4"/>
    <property type="match status" value="1"/>
</dbReference>
<evidence type="ECO:0000313" key="13">
    <source>
        <dbReference type="Proteomes" id="UP001179952"/>
    </source>
</evidence>
<accession>A0AAV9BHW2</accession>
<dbReference type="Proteomes" id="UP001179952">
    <property type="component" value="Unassembled WGS sequence"/>
</dbReference>
<evidence type="ECO:0000256" key="7">
    <source>
        <dbReference type="ARBA" id="ARBA00023163"/>
    </source>
</evidence>
<evidence type="ECO:0000256" key="10">
    <source>
        <dbReference type="SAM" id="MobiDB-lite"/>
    </source>
</evidence>
<dbReference type="FunFam" id="4.10.1100.10:FF:000001">
    <property type="entry name" value="Squamosa promoter-binding-like protein 14"/>
    <property type="match status" value="1"/>
</dbReference>
<sequence>MMDYNIKTPSPWDWESLALYSAKGGDVPRHVQPTDWGIDVAGGGIDTGSVYSSGGGGCSGSDVGNGCSSKSSISASFDSSSKAGTKVSEIFFEAVKVFPNDLNKKKDLARVEDTGTSPVLMTSMGSSEPLIGLKLGKRTYFEDVFSGTGSNVVKAPSLPPVPAAATASAKKTRQSHHGISNTFCQVEGCNIDLTMAKEYHRKHRVCETHSKSPRVIVAGQERRFCQQCSRFHGLMEFDQKKRSCRRRLSDHNARRRKPQPEAISFNSGRLSSPFYADDRHQMNLIFNSPSFGHARPPKNLTWEGSLDFKHAQAKGPWNMSIKVGGINGQPHLPNTELPNTVSNIHSDLDRLLPFKSTSAAVLNQGVEAPVIASNPDGAQDLRRALSLLSTESWGSTDPASTSSLNQFVLSDCGAVAQPAMQLTPPSSDCWQSDHSSIAQSRIIPFASSNGNGNQFQEIQLLKAPYETAFFDSSQMH</sequence>
<keyword evidence="6" id="KW-0238">DNA-binding</keyword>
<keyword evidence="4" id="KW-0862">Zinc</keyword>
<protein>
    <submittedName>
        <fullName evidence="12">Squamosa promoter-binding-like protein 3</fullName>
    </submittedName>
</protein>
<keyword evidence="7" id="KW-0804">Transcription</keyword>
<evidence type="ECO:0000256" key="5">
    <source>
        <dbReference type="ARBA" id="ARBA00023015"/>
    </source>
</evidence>
<evidence type="ECO:0000256" key="6">
    <source>
        <dbReference type="ARBA" id="ARBA00023125"/>
    </source>
</evidence>
<dbReference type="InterPro" id="IPR004333">
    <property type="entry name" value="SBP_dom"/>
</dbReference>
<comment type="caution">
    <text evidence="12">The sequence shown here is derived from an EMBL/GenBank/DDBJ whole genome shotgun (WGS) entry which is preliminary data.</text>
</comment>
<dbReference type="SUPFAM" id="SSF103612">
    <property type="entry name" value="SBT domain"/>
    <property type="match status" value="1"/>
</dbReference>
<dbReference type="GO" id="GO:0008270">
    <property type="term" value="F:zinc ion binding"/>
    <property type="evidence" value="ECO:0007669"/>
    <property type="project" value="UniProtKB-KW"/>
</dbReference>
<evidence type="ECO:0000256" key="1">
    <source>
        <dbReference type="ARBA" id="ARBA00004123"/>
    </source>
</evidence>
<evidence type="ECO:0000256" key="4">
    <source>
        <dbReference type="ARBA" id="ARBA00022833"/>
    </source>
</evidence>
<dbReference type="Pfam" id="PF03110">
    <property type="entry name" value="SBP"/>
    <property type="match status" value="1"/>
</dbReference>
<evidence type="ECO:0000256" key="2">
    <source>
        <dbReference type="ARBA" id="ARBA00022723"/>
    </source>
</evidence>